<dbReference type="SUPFAM" id="SSF55961">
    <property type="entry name" value="Bet v1-like"/>
    <property type="match status" value="1"/>
</dbReference>
<comment type="caution">
    <text evidence="1">The sequence shown here is derived from an EMBL/GenBank/DDBJ whole genome shotgun (WGS) entry which is preliminary data.</text>
</comment>
<reference evidence="1" key="1">
    <citation type="submission" date="2022-11" db="EMBL/GenBank/DDBJ databases">
        <authorList>
            <person name="Somphong A."/>
            <person name="Phongsopitanun W."/>
        </authorList>
    </citation>
    <scope>NUCLEOTIDE SEQUENCE</scope>
    <source>
        <strain evidence="1">Pm04-4</strain>
    </source>
</reference>
<dbReference type="EMBL" id="JAPNTZ010000013">
    <property type="protein sequence ID" value="MCY1142837.1"/>
    <property type="molecule type" value="Genomic_DNA"/>
</dbReference>
<proteinExistence type="predicted"/>
<evidence type="ECO:0000313" key="1">
    <source>
        <dbReference type="EMBL" id="MCY1142837.1"/>
    </source>
</evidence>
<dbReference type="Proteomes" id="UP001151002">
    <property type="component" value="Unassembled WGS sequence"/>
</dbReference>
<organism evidence="1 2">
    <name type="scientific">Paractinoplanes pyxinae</name>
    <dbReference type="NCBI Taxonomy" id="2997416"/>
    <lineage>
        <taxon>Bacteria</taxon>
        <taxon>Bacillati</taxon>
        <taxon>Actinomycetota</taxon>
        <taxon>Actinomycetes</taxon>
        <taxon>Micromonosporales</taxon>
        <taxon>Micromonosporaceae</taxon>
        <taxon>Paractinoplanes</taxon>
    </lineage>
</organism>
<evidence type="ECO:0000313" key="2">
    <source>
        <dbReference type="Proteomes" id="UP001151002"/>
    </source>
</evidence>
<sequence length="224" mass="24785">MTPARDLKPYDLEISVTAGRDEAWESVTQADVLHQWFGWDYDGLEAEIKQIFVDEATLWAPEQMGWADGSYLEVTGGDDSARVRVAREGTGRGGPEVYDAIEEGWRSFLVQLRFLLDRRPQGRRRTLYLTGETTGRQALSLVAGDWERFGPRVAWTVDPDGHLVVVAGRVPLDEPSAARFEVTVSLYGADDAGFEAAREAWAKRWAPMAADANLTTAADPAPNS</sequence>
<keyword evidence="2" id="KW-1185">Reference proteome</keyword>
<name>A0ABT4B8J8_9ACTN</name>
<dbReference type="RefSeq" id="WP_267567297.1">
    <property type="nucleotide sequence ID" value="NZ_JAPNTZ010000013.1"/>
</dbReference>
<accession>A0ABT4B8J8</accession>
<gene>
    <name evidence="1" type="ORF">OWR29_32995</name>
</gene>
<protein>
    <submittedName>
        <fullName evidence="1">Activator of HSP90 ATPase</fullName>
    </submittedName>
</protein>